<feature type="region of interest" description="Disordered" evidence="1">
    <location>
        <begin position="591"/>
        <end position="617"/>
    </location>
</feature>
<evidence type="ECO:0000313" key="3">
    <source>
        <dbReference type="Proteomes" id="UP000033647"/>
    </source>
</evidence>
<feature type="compositionally biased region" description="Polar residues" evidence="1">
    <location>
        <begin position="130"/>
        <end position="142"/>
    </location>
</feature>
<name>A0A0F4GH82_9PEZI</name>
<comment type="caution">
    <text evidence="2">The sequence shown here is derived from an EMBL/GenBank/DDBJ whole genome shotgun (WGS) entry which is preliminary data.</text>
</comment>
<feature type="compositionally biased region" description="Acidic residues" evidence="1">
    <location>
        <begin position="51"/>
        <end position="97"/>
    </location>
</feature>
<feature type="compositionally biased region" description="Acidic residues" evidence="1">
    <location>
        <begin position="304"/>
        <end position="315"/>
    </location>
</feature>
<feature type="compositionally biased region" description="Basic and acidic residues" evidence="1">
    <location>
        <begin position="271"/>
        <end position="287"/>
    </location>
</feature>
<organism evidence="2 3">
    <name type="scientific">Zymoseptoria brevis</name>
    <dbReference type="NCBI Taxonomy" id="1047168"/>
    <lineage>
        <taxon>Eukaryota</taxon>
        <taxon>Fungi</taxon>
        <taxon>Dikarya</taxon>
        <taxon>Ascomycota</taxon>
        <taxon>Pezizomycotina</taxon>
        <taxon>Dothideomycetes</taxon>
        <taxon>Dothideomycetidae</taxon>
        <taxon>Mycosphaerellales</taxon>
        <taxon>Mycosphaerellaceae</taxon>
        <taxon>Zymoseptoria</taxon>
    </lineage>
</organism>
<proteinExistence type="predicted"/>
<gene>
    <name evidence="2" type="ORF">TI39_contig610g00009</name>
</gene>
<reference evidence="2 3" key="1">
    <citation type="submission" date="2015-03" db="EMBL/GenBank/DDBJ databases">
        <title>RNA-seq based gene annotation and comparative genomics of four Zymoseptoria species reveal species-specific pathogenicity related genes and transposable element activity.</title>
        <authorList>
            <person name="Grandaubert J."/>
            <person name="Bhattacharyya A."/>
            <person name="Stukenbrock E.H."/>
        </authorList>
    </citation>
    <scope>NUCLEOTIDE SEQUENCE [LARGE SCALE GENOMIC DNA]</scope>
    <source>
        <strain evidence="2 3">Zb18110</strain>
    </source>
</reference>
<dbReference type="EMBL" id="LAFY01000602">
    <property type="protein sequence ID" value="KJX96638.1"/>
    <property type="molecule type" value="Genomic_DNA"/>
</dbReference>
<feature type="compositionally biased region" description="Acidic residues" evidence="1">
    <location>
        <begin position="15"/>
        <end position="28"/>
    </location>
</feature>
<feature type="region of interest" description="Disordered" evidence="1">
    <location>
        <begin position="463"/>
        <end position="486"/>
    </location>
</feature>
<dbReference type="STRING" id="1047168.A0A0F4GH82"/>
<feature type="compositionally biased region" description="Acidic residues" evidence="1">
    <location>
        <begin position="333"/>
        <end position="351"/>
    </location>
</feature>
<feature type="region of interest" description="Disordered" evidence="1">
    <location>
        <begin position="231"/>
        <end position="451"/>
    </location>
</feature>
<evidence type="ECO:0000313" key="2">
    <source>
        <dbReference type="EMBL" id="KJX96638.1"/>
    </source>
</evidence>
<keyword evidence="3" id="KW-1185">Reference proteome</keyword>
<protein>
    <submittedName>
        <fullName evidence="2">Uncharacterized protein</fullName>
    </submittedName>
</protein>
<evidence type="ECO:0000256" key="1">
    <source>
        <dbReference type="SAM" id="MobiDB-lite"/>
    </source>
</evidence>
<dbReference type="Proteomes" id="UP000033647">
    <property type="component" value="Unassembled WGS sequence"/>
</dbReference>
<feature type="region of interest" description="Disordered" evidence="1">
    <location>
        <begin position="1"/>
        <end position="110"/>
    </location>
</feature>
<sequence>MDQTKRTLQCREQMEELASETSWEDMSCEETSWKPGWKTSLEETTWRNEPGEEESEGSESEESESEDSESRSDEDEGEGEEMGEEGVEEVEVADEEVAAAAVLEDGTPALATMPDIETEMEELAVHRQRPTASVPSLPSSRGSRFPRADGWHRAAAAPNPGLATAPPDLQALAAPAFTRATEGQIHRDQMNSYIARTDPHDHGLPNVPIVEEEVQSHVPVLEDDVLLAGDEAQEEEEQQEQGGVVPETEVAMPETDNGEAQDDILMADNGVRQEEEQREQGKVRPRAELPIPGAEDDKMADDAIQPEEEWPEEEQGGVLPETDVAMLGTEEHEMADDAVQPEDEQPEEEQPREEQPGEEQGVVLPETDVSMPWADNGEPRMDDNATAGETEIAEPEVERAEAPEGEQDAAAIDNQAKAPVADHDMTADEPNGTPGKAQEPAQEHPEGAPDAAYEEQGEAMTGVVHDTSGDANPREDLLDSDEDSDMEDAVEWNFSPPVPARTISDIVRTYIEGNTPEITMSVNPITVDGEELICLNTSAAGGLRDLVNEVYDMAHGVHKSKSHGNVDSTQWDNLDLQEVVEWRTFNYEPAADVDDKDRSGGKACPRGPRQQIQEAKDEHFAKTHFKKLTNKDLHMKLYRAAGGTKKELSNSGMTRCVRF</sequence>
<accession>A0A0F4GH82</accession>
<feature type="compositionally biased region" description="Basic and acidic residues" evidence="1">
    <location>
        <begin position="40"/>
        <end position="50"/>
    </location>
</feature>
<feature type="region of interest" description="Disordered" evidence="1">
    <location>
        <begin position="122"/>
        <end position="147"/>
    </location>
</feature>
<dbReference type="AlphaFoldDB" id="A0A0F4GH82"/>